<dbReference type="EMBL" id="BAAANS010000091">
    <property type="protein sequence ID" value="GAA2123169.1"/>
    <property type="molecule type" value="Genomic_DNA"/>
</dbReference>
<evidence type="ECO:0008006" key="5">
    <source>
        <dbReference type="Google" id="ProtNLM"/>
    </source>
</evidence>
<feature type="region of interest" description="Disordered" evidence="1">
    <location>
        <begin position="120"/>
        <end position="139"/>
    </location>
</feature>
<accession>A0ABP5K1C4</accession>
<comment type="caution">
    <text evidence="3">The sequence shown here is derived from an EMBL/GenBank/DDBJ whole genome shotgun (WGS) entry which is preliminary data.</text>
</comment>
<keyword evidence="2" id="KW-0812">Transmembrane</keyword>
<keyword evidence="2" id="KW-1133">Transmembrane helix</keyword>
<proteinExistence type="predicted"/>
<keyword evidence="4" id="KW-1185">Reference proteome</keyword>
<protein>
    <recommendedName>
        <fullName evidence="5">Tetratricopeptide repeat protein</fullName>
    </recommendedName>
</protein>
<reference evidence="4" key="1">
    <citation type="journal article" date="2019" name="Int. J. Syst. Evol. Microbiol.">
        <title>The Global Catalogue of Microorganisms (GCM) 10K type strain sequencing project: providing services to taxonomists for standard genome sequencing and annotation.</title>
        <authorList>
            <consortium name="The Broad Institute Genomics Platform"/>
            <consortium name="The Broad Institute Genome Sequencing Center for Infectious Disease"/>
            <person name="Wu L."/>
            <person name="Ma J."/>
        </authorList>
    </citation>
    <scope>NUCLEOTIDE SEQUENCE [LARGE SCALE GENOMIC DNA]</scope>
    <source>
        <strain evidence="4">JCM 14559</strain>
    </source>
</reference>
<name>A0ABP5K1C4_9ACTN</name>
<dbReference type="InterPro" id="IPR046491">
    <property type="entry name" value="DUF6584"/>
</dbReference>
<evidence type="ECO:0000256" key="1">
    <source>
        <dbReference type="SAM" id="MobiDB-lite"/>
    </source>
</evidence>
<evidence type="ECO:0000256" key="2">
    <source>
        <dbReference type="SAM" id="Phobius"/>
    </source>
</evidence>
<gene>
    <name evidence="3" type="ORF">GCM10009759_74110</name>
</gene>
<evidence type="ECO:0000313" key="3">
    <source>
        <dbReference type="EMBL" id="GAA2123169.1"/>
    </source>
</evidence>
<organism evidence="3 4">
    <name type="scientific">Kitasatospora saccharophila</name>
    <dbReference type="NCBI Taxonomy" id="407973"/>
    <lineage>
        <taxon>Bacteria</taxon>
        <taxon>Bacillati</taxon>
        <taxon>Actinomycetota</taxon>
        <taxon>Actinomycetes</taxon>
        <taxon>Kitasatosporales</taxon>
        <taxon>Streptomycetaceae</taxon>
        <taxon>Kitasatospora</taxon>
    </lineage>
</organism>
<dbReference type="RefSeq" id="WP_344558808.1">
    <property type="nucleotide sequence ID" value="NZ_BAAANS010000091.1"/>
</dbReference>
<feature type="transmembrane region" description="Helical" evidence="2">
    <location>
        <begin position="146"/>
        <end position="174"/>
    </location>
</feature>
<dbReference type="Pfam" id="PF20225">
    <property type="entry name" value="DUF6584"/>
    <property type="match status" value="1"/>
</dbReference>
<evidence type="ECO:0000313" key="4">
    <source>
        <dbReference type="Proteomes" id="UP001500897"/>
    </source>
</evidence>
<sequence>MPIDTVLARAEADLAAGRVPLARQRLRSLIGTHPTDLTARHRLAAVYRLYGDAAEAGRWNYLDESADPAETAAFEARYADPLRRMRALRWHHPESRAATATARARLAALREAASAACGRPLTWAGRDDSPDTVAEDGDGGEGEDDAWFLVILAAVLLLVLALSVVGLVTVLGWIC</sequence>
<dbReference type="Proteomes" id="UP001500897">
    <property type="component" value="Unassembled WGS sequence"/>
</dbReference>
<keyword evidence="2" id="KW-0472">Membrane</keyword>